<organism evidence="2 3">
    <name type="scientific">Smittium culicis</name>
    <dbReference type="NCBI Taxonomy" id="133412"/>
    <lineage>
        <taxon>Eukaryota</taxon>
        <taxon>Fungi</taxon>
        <taxon>Fungi incertae sedis</taxon>
        <taxon>Zoopagomycota</taxon>
        <taxon>Kickxellomycotina</taxon>
        <taxon>Harpellomycetes</taxon>
        <taxon>Harpellales</taxon>
        <taxon>Legeriomycetaceae</taxon>
        <taxon>Smittium</taxon>
    </lineage>
</organism>
<proteinExistence type="predicted"/>
<name>A0A1R1XHX4_9FUNG</name>
<evidence type="ECO:0000313" key="3">
    <source>
        <dbReference type="Proteomes" id="UP000187283"/>
    </source>
</evidence>
<feature type="transmembrane region" description="Helical" evidence="1">
    <location>
        <begin position="53"/>
        <end position="76"/>
    </location>
</feature>
<dbReference type="Proteomes" id="UP000187283">
    <property type="component" value="Unassembled WGS sequence"/>
</dbReference>
<keyword evidence="1" id="KW-0812">Transmembrane</keyword>
<gene>
    <name evidence="2" type="ORF">AYI70_g8022</name>
</gene>
<dbReference type="EMBL" id="LSSN01003154">
    <property type="protein sequence ID" value="OMJ14221.1"/>
    <property type="molecule type" value="Genomic_DNA"/>
</dbReference>
<sequence>MISSLYKVWGLSGIDSIFHFFIKAKDCTYSLSFSKQGYLNEKAHLSTSLTSHFFISLPQSISLLIAVFTITSFLIFRS</sequence>
<accession>A0A1R1XHX4</accession>
<protein>
    <submittedName>
        <fullName evidence="2">Uncharacterized protein</fullName>
    </submittedName>
</protein>
<dbReference type="AlphaFoldDB" id="A0A1R1XHX4"/>
<keyword evidence="1" id="KW-0472">Membrane</keyword>
<evidence type="ECO:0000256" key="1">
    <source>
        <dbReference type="SAM" id="Phobius"/>
    </source>
</evidence>
<comment type="caution">
    <text evidence="2">The sequence shown here is derived from an EMBL/GenBank/DDBJ whole genome shotgun (WGS) entry which is preliminary data.</text>
</comment>
<keyword evidence="1" id="KW-1133">Transmembrane helix</keyword>
<keyword evidence="3" id="KW-1185">Reference proteome</keyword>
<evidence type="ECO:0000313" key="2">
    <source>
        <dbReference type="EMBL" id="OMJ14221.1"/>
    </source>
</evidence>
<reference evidence="2 3" key="1">
    <citation type="submission" date="2017-01" db="EMBL/GenBank/DDBJ databases">
        <authorList>
            <person name="Mah S.A."/>
            <person name="Swanson W.J."/>
            <person name="Moy G.W."/>
            <person name="Vacquier V.D."/>
        </authorList>
    </citation>
    <scope>NUCLEOTIDE SEQUENCE [LARGE SCALE GENOMIC DNA]</scope>
    <source>
        <strain evidence="2 3">GSMNP</strain>
    </source>
</reference>